<dbReference type="Pfam" id="PF13519">
    <property type="entry name" value="VWA_2"/>
    <property type="match status" value="1"/>
</dbReference>
<evidence type="ECO:0000313" key="3">
    <source>
        <dbReference type="EMBL" id="GMR30183.1"/>
    </source>
</evidence>
<dbReference type="PROSITE" id="PS50234">
    <property type="entry name" value="VWFA"/>
    <property type="match status" value="1"/>
</dbReference>
<evidence type="ECO:0000259" key="2">
    <source>
        <dbReference type="PROSITE" id="PS50234"/>
    </source>
</evidence>
<keyword evidence="4" id="KW-1185">Reference proteome</keyword>
<dbReference type="InterPro" id="IPR036465">
    <property type="entry name" value="vWFA_dom_sf"/>
</dbReference>
<dbReference type="CDD" id="cd00198">
    <property type="entry name" value="vWFA"/>
    <property type="match status" value="1"/>
</dbReference>
<name>A0AAN5BYR7_9BILA</name>
<evidence type="ECO:0000313" key="4">
    <source>
        <dbReference type="Proteomes" id="UP001328107"/>
    </source>
</evidence>
<feature type="compositionally biased region" description="Polar residues" evidence="1">
    <location>
        <begin position="177"/>
        <end position="195"/>
    </location>
</feature>
<evidence type="ECO:0000256" key="1">
    <source>
        <dbReference type="SAM" id="MobiDB-lite"/>
    </source>
</evidence>
<dbReference type="Gene3D" id="3.40.50.410">
    <property type="entry name" value="von Willebrand factor, type A domain"/>
    <property type="match status" value="1"/>
</dbReference>
<reference evidence="4" key="1">
    <citation type="submission" date="2022-10" db="EMBL/GenBank/DDBJ databases">
        <title>Genome assembly of Pristionchus species.</title>
        <authorList>
            <person name="Yoshida K."/>
            <person name="Sommer R.J."/>
        </authorList>
    </citation>
    <scope>NUCLEOTIDE SEQUENCE [LARGE SCALE GENOMIC DNA]</scope>
    <source>
        <strain evidence="4">RS5460</strain>
    </source>
</reference>
<accession>A0AAN5BYR7</accession>
<gene>
    <name evidence="3" type="ORF">PMAYCL1PPCAC_00378</name>
</gene>
<protein>
    <recommendedName>
        <fullName evidence="2">VWFA domain-containing protein</fullName>
    </recommendedName>
</protein>
<dbReference type="InterPro" id="IPR002035">
    <property type="entry name" value="VWF_A"/>
</dbReference>
<dbReference type="Proteomes" id="UP001328107">
    <property type="component" value="Unassembled WGS sequence"/>
</dbReference>
<dbReference type="PANTHER" id="PTHR31024">
    <property type="entry name" value="C-TYPE LECTIN"/>
    <property type="match status" value="1"/>
</dbReference>
<feature type="non-terminal residue" evidence="3">
    <location>
        <position position="1"/>
    </location>
</feature>
<dbReference type="SUPFAM" id="SSF53300">
    <property type="entry name" value="vWA-like"/>
    <property type="match status" value="1"/>
</dbReference>
<dbReference type="AlphaFoldDB" id="A0AAN5BYR7"/>
<feature type="region of interest" description="Disordered" evidence="1">
    <location>
        <begin position="170"/>
        <end position="196"/>
    </location>
</feature>
<comment type="caution">
    <text evidence="3">The sequence shown here is derived from an EMBL/GenBank/DDBJ whole genome shotgun (WGS) entry which is preliminary data.</text>
</comment>
<proteinExistence type="predicted"/>
<organism evidence="3 4">
    <name type="scientific">Pristionchus mayeri</name>
    <dbReference type="NCBI Taxonomy" id="1317129"/>
    <lineage>
        <taxon>Eukaryota</taxon>
        <taxon>Metazoa</taxon>
        <taxon>Ecdysozoa</taxon>
        <taxon>Nematoda</taxon>
        <taxon>Chromadorea</taxon>
        <taxon>Rhabditida</taxon>
        <taxon>Rhabditina</taxon>
        <taxon>Diplogasteromorpha</taxon>
        <taxon>Diplogasteroidea</taxon>
        <taxon>Neodiplogasteridae</taxon>
        <taxon>Pristionchus</taxon>
    </lineage>
</organism>
<feature type="domain" description="VWFA" evidence="2">
    <location>
        <begin position="255"/>
        <end position="391"/>
    </location>
</feature>
<dbReference type="EMBL" id="BTRK01000001">
    <property type="protein sequence ID" value="GMR30183.1"/>
    <property type="molecule type" value="Genomic_DNA"/>
</dbReference>
<sequence>YGSTLGSTAITINSPITTVFFKMGSPDQYVTVSDDYGQSQMAMDSNTVYVSPGYVGCKIFVPSVGNSLYTLVPPISGIHADTYFGDPRGFAVTVWGYYDVLYEADSINLTIGTDEMRLFGDSQISKGYGGFYSSIIRLDWTKKEGSRDAFALQFTIKSYPLYPTTPTSVPTITSTTNGPSTRQTTASNVPSTAPTTAYHLPSTAPTTIYHPPSTRTTKSDVLLTTPSTSYQSTYCNCPTKFGLPLGWDYNQIWVDLVVILDTSEAMGKTALEGAESLIESFLSDGVNNFLITDSSAPFYSRVGVISMADSATILYDLNMTNSDTMQGKASIKRGVKEIDVVAAFAAALNMFKDGLTRNPERVGARQVVYYMTDSDPKTNLDAPNQFKERGVVNAGCPKKSRTLIS</sequence>
<dbReference type="PANTHER" id="PTHR31024:SF3">
    <property type="entry name" value="C-TYPE LECTIN-RELATED"/>
    <property type="match status" value="1"/>
</dbReference>